<accession>A0A1C7M607</accession>
<dbReference type="EMBL" id="LUGG01000009">
    <property type="protein sequence ID" value="OBZ72350.1"/>
    <property type="molecule type" value="Genomic_DNA"/>
</dbReference>
<keyword evidence="3" id="KW-1185">Reference proteome</keyword>
<dbReference type="Proteomes" id="UP000092993">
    <property type="component" value="Unassembled WGS sequence"/>
</dbReference>
<comment type="caution">
    <text evidence="2">The sequence shown here is derived from an EMBL/GenBank/DDBJ whole genome shotgun (WGS) entry which is preliminary data.</text>
</comment>
<reference evidence="2 3" key="1">
    <citation type="submission" date="2016-03" db="EMBL/GenBank/DDBJ databases">
        <title>Whole genome sequencing of Grifola frondosa 9006-11.</title>
        <authorList>
            <person name="Min B."/>
            <person name="Park H."/>
            <person name="Kim J.-G."/>
            <person name="Cho H."/>
            <person name="Oh Y.-L."/>
            <person name="Kong W.-S."/>
            <person name="Choi I.-G."/>
        </authorList>
    </citation>
    <scope>NUCLEOTIDE SEQUENCE [LARGE SCALE GENOMIC DNA]</scope>
    <source>
        <strain evidence="2 3">9006-11</strain>
    </source>
</reference>
<sequence>MGGSGMSLHKDERHGQIKASTIDTIATDTVEEAGRVVIMYSVLDSGSHWRCVAQFGSRLGQENEGGRQKRDRDGAGRSRRAEEEAKPR</sequence>
<feature type="region of interest" description="Disordered" evidence="1">
    <location>
        <begin position="56"/>
        <end position="88"/>
    </location>
</feature>
<dbReference type="AlphaFoldDB" id="A0A1C7M607"/>
<organism evidence="2 3">
    <name type="scientific">Grifola frondosa</name>
    <name type="common">Maitake</name>
    <name type="synonym">Polyporus frondosus</name>
    <dbReference type="NCBI Taxonomy" id="5627"/>
    <lineage>
        <taxon>Eukaryota</taxon>
        <taxon>Fungi</taxon>
        <taxon>Dikarya</taxon>
        <taxon>Basidiomycota</taxon>
        <taxon>Agaricomycotina</taxon>
        <taxon>Agaricomycetes</taxon>
        <taxon>Polyporales</taxon>
        <taxon>Grifolaceae</taxon>
        <taxon>Grifola</taxon>
    </lineage>
</organism>
<gene>
    <name evidence="2" type="ORF">A0H81_07756</name>
</gene>
<evidence type="ECO:0000313" key="2">
    <source>
        <dbReference type="EMBL" id="OBZ72350.1"/>
    </source>
</evidence>
<name>A0A1C7M607_GRIFR</name>
<evidence type="ECO:0000313" key="3">
    <source>
        <dbReference type="Proteomes" id="UP000092993"/>
    </source>
</evidence>
<feature type="compositionally biased region" description="Basic and acidic residues" evidence="1">
    <location>
        <begin position="64"/>
        <end position="88"/>
    </location>
</feature>
<proteinExistence type="predicted"/>
<protein>
    <submittedName>
        <fullName evidence="2">Uncharacterized protein</fullName>
    </submittedName>
</protein>
<evidence type="ECO:0000256" key="1">
    <source>
        <dbReference type="SAM" id="MobiDB-lite"/>
    </source>
</evidence>
<dbReference type="OrthoDB" id="2803682at2759"/>